<dbReference type="GO" id="GO:0008021">
    <property type="term" value="C:synaptic vesicle"/>
    <property type="evidence" value="ECO:0007669"/>
    <property type="project" value="TreeGrafter"/>
</dbReference>
<dbReference type="GO" id="GO:0005545">
    <property type="term" value="F:1-phosphatidylinositol binding"/>
    <property type="evidence" value="ECO:0007669"/>
    <property type="project" value="TreeGrafter"/>
</dbReference>
<dbReference type="InterPro" id="IPR008942">
    <property type="entry name" value="ENTH_VHS"/>
</dbReference>
<protein>
    <submittedName>
        <fullName evidence="4">Clathrin coat assembly protein AP180-like</fullName>
    </submittedName>
</protein>
<dbReference type="InterPro" id="IPR013809">
    <property type="entry name" value="ENTH"/>
</dbReference>
<dbReference type="GO" id="GO:0000149">
    <property type="term" value="F:SNARE binding"/>
    <property type="evidence" value="ECO:0007669"/>
    <property type="project" value="TreeGrafter"/>
</dbReference>
<keyword evidence="3" id="KW-1185">Reference proteome</keyword>
<dbReference type="GO" id="GO:0030136">
    <property type="term" value="C:clathrin-coated vesicle"/>
    <property type="evidence" value="ECO:0007669"/>
    <property type="project" value="TreeGrafter"/>
</dbReference>
<dbReference type="GO" id="GO:0016185">
    <property type="term" value="P:synaptic vesicle budding from presynaptic endocytic zone membrane"/>
    <property type="evidence" value="ECO:0007669"/>
    <property type="project" value="TreeGrafter"/>
</dbReference>
<dbReference type="PANTHER" id="PTHR22951:SF11">
    <property type="entry name" value="ENTH DOMAIN-CONTAINING PROTEIN"/>
    <property type="match status" value="1"/>
</dbReference>
<accession>A0A9V1F483</accession>
<evidence type="ECO:0000259" key="2">
    <source>
        <dbReference type="PROSITE" id="PS50942"/>
    </source>
</evidence>
<dbReference type="GeneID" id="109260873"/>
<organism evidence="3 4">
    <name type="scientific">Panthera pardus</name>
    <name type="common">Leopard</name>
    <name type="synonym">Felis pardus</name>
    <dbReference type="NCBI Taxonomy" id="9691"/>
    <lineage>
        <taxon>Eukaryota</taxon>
        <taxon>Metazoa</taxon>
        <taxon>Chordata</taxon>
        <taxon>Craniata</taxon>
        <taxon>Vertebrata</taxon>
        <taxon>Euteleostomi</taxon>
        <taxon>Mammalia</taxon>
        <taxon>Eutheria</taxon>
        <taxon>Laurasiatheria</taxon>
        <taxon>Carnivora</taxon>
        <taxon>Feliformia</taxon>
        <taxon>Felidae</taxon>
        <taxon>Pantherinae</taxon>
        <taxon>Panthera</taxon>
    </lineage>
</organism>
<gene>
    <name evidence="4" type="primary">LOC109260873</name>
</gene>
<dbReference type="GO" id="GO:0005546">
    <property type="term" value="F:phosphatidylinositol-4,5-bisphosphate binding"/>
    <property type="evidence" value="ECO:0007669"/>
    <property type="project" value="TreeGrafter"/>
</dbReference>
<dbReference type="Proteomes" id="UP001165780">
    <property type="component" value="Unplaced"/>
</dbReference>
<proteinExistence type="predicted"/>
<dbReference type="Pfam" id="PF07651">
    <property type="entry name" value="ANTH"/>
    <property type="match status" value="1"/>
</dbReference>
<name>A0A9V1F483_PANPR</name>
<evidence type="ECO:0000256" key="1">
    <source>
        <dbReference type="SAM" id="MobiDB-lite"/>
    </source>
</evidence>
<dbReference type="RefSeq" id="XP_019294897.2">
    <property type="nucleotide sequence ID" value="XM_019439352.2"/>
</dbReference>
<dbReference type="GO" id="GO:0005905">
    <property type="term" value="C:clathrin-coated pit"/>
    <property type="evidence" value="ECO:0007669"/>
    <property type="project" value="TreeGrafter"/>
</dbReference>
<evidence type="ECO:0000313" key="3">
    <source>
        <dbReference type="Proteomes" id="UP001165780"/>
    </source>
</evidence>
<dbReference type="Gene3D" id="1.25.40.90">
    <property type="match status" value="1"/>
</dbReference>
<dbReference type="GO" id="GO:0048268">
    <property type="term" value="P:clathrin coat assembly"/>
    <property type="evidence" value="ECO:0007669"/>
    <property type="project" value="InterPro"/>
</dbReference>
<dbReference type="GO" id="GO:0032050">
    <property type="term" value="F:clathrin heavy chain binding"/>
    <property type="evidence" value="ECO:0007669"/>
    <property type="project" value="TreeGrafter"/>
</dbReference>
<dbReference type="GO" id="GO:0098894">
    <property type="term" value="C:extrinsic component of presynaptic endocytic zone membrane"/>
    <property type="evidence" value="ECO:0007669"/>
    <property type="project" value="TreeGrafter"/>
</dbReference>
<evidence type="ECO:0000313" key="4">
    <source>
        <dbReference type="RefSeq" id="XP_019294897.2"/>
    </source>
</evidence>
<dbReference type="SUPFAM" id="SSF48464">
    <property type="entry name" value="ENTH/VHS domain"/>
    <property type="match status" value="1"/>
</dbReference>
<dbReference type="KEGG" id="ppad:109260873"/>
<dbReference type="PROSITE" id="PS50942">
    <property type="entry name" value="ENTH"/>
    <property type="match status" value="1"/>
</dbReference>
<dbReference type="InterPro" id="IPR045192">
    <property type="entry name" value="AP180-like"/>
</dbReference>
<dbReference type="AlphaFoldDB" id="A0A9V1F483"/>
<sequence>MGSFASKAALRATTDEPTEPEPKHLADLIQYVNETNMSVEHLADVLSEKARSSSWVVVFTALVTVHHLMVHGNEVSVLYIQWVILSFLLAQRTVSTQWQNILGLSRLAIFYFATPVHLSPHTNTLGILQN</sequence>
<feature type="region of interest" description="Disordered" evidence="1">
    <location>
        <begin position="1"/>
        <end position="21"/>
    </location>
</feature>
<dbReference type="SMART" id="SM00273">
    <property type="entry name" value="ENTH"/>
    <property type="match status" value="1"/>
</dbReference>
<dbReference type="GO" id="GO:0072583">
    <property type="term" value="P:clathrin-dependent endocytosis"/>
    <property type="evidence" value="ECO:0007669"/>
    <property type="project" value="InterPro"/>
</dbReference>
<dbReference type="PANTHER" id="PTHR22951">
    <property type="entry name" value="CLATHRIN ASSEMBLY PROTEIN"/>
    <property type="match status" value="1"/>
</dbReference>
<feature type="domain" description="ENTH" evidence="2">
    <location>
        <begin position="1"/>
        <end position="130"/>
    </location>
</feature>
<dbReference type="InterPro" id="IPR011417">
    <property type="entry name" value="ANTH_dom"/>
</dbReference>
<reference evidence="4" key="1">
    <citation type="submission" date="2025-08" db="UniProtKB">
        <authorList>
            <consortium name="RefSeq"/>
        </authorList>
    </citation>
    <scope>IDENTIFICATION</scope>
    <source>
        <tissue evidence="4">Whole blood</tissue>
    </source>
</reference>